<sequence>MKKKILALLLVTTMAITMVGCGSKGSEEGAKAEKKTESNGGEMSSQKNLFDVEVTLPAAFFKDTDKSAIETEAKAKGVHEVKVNEDGSVTYIMDKKTHKELLASMKQSIDESIKKTLADKENYPSFTEIKYNDDLTEFDIMVDKASYGGLQPFVAVGFYMSGNMYQAMDGKSFDTAKTIVNFKDKATGEVIESGDSSALGKDGEK</sequence>
<comment type="caution">
    <text evidence="3">The sequence shown here is derived from an EMBL/GenBank/DDBJ whole genome shotgun (WGS) entry which is preliminary data.</text>
</comment>
<feature type="region of interest" description="Disordered" evidence="1">
    <location>
        <begin position="23"/>
        <end position="46"/>
    </location>
</feature>
<keyword evidence="2" id="KW-0732">Signal</keyword>
<dbReference type="PROSITE" id="PS51257">
    <property type="entry name" value="PROKAR_LIPOPROTEIN"/>
    <property type="match status" value="1"/>
</dbReference>
<evidence type="ECO:0000313" key="4">
    <source>
        <dbReference type="Proteomes" id="UP001501047"/>
    </source>
</evidence>
<evidence type="ECO:0000256" key="2">
    <source>
        <dbReference type="SAM" id="SignalP"/>
    </source>
</evidence>
<organism evidence="3 4">
    <name type="scientific">Clostridium subterminale</name>
    <dbReference type="NCBI Taxonomy" id="1550"/>
    <lineage>
        <taxon>Bacteria</taxon>
        <taxon>Bacillati</taxon>
        <taxon>Bacillota</taxon>
        <taxon>Clostridia</taxon>
        <taxon>Eubacteriales</taxon>
        <taxon>Clostridiaceae</taxon>
        <taxon>Clostridium</taxon>
    </lineage>
</organism>
<feature type="chain" id="PRO_5045822468" description="Antigen I/II N-terminal domain-containing protein" evidence="2">
    <location>
        <begin position="20"/>
        <end position="205"/>
    </location>
</feature>
<dbReference type="Proteomes" id="UP001501047">
    <property type="component" value="Unassembled WGS sequence"/>
</dbReference>
<evidence type="ECO:0000256" key="1">
    <source>
        <dbReference type="SAM" id="MobiDB-lite"/>
    </source>
</evidence>
<feature type="signal peptide" evidence="2">
    <location>
        <begin position="1"/>
        <end position="19"/>
    </location>
</feature>
<gene>
    <name evidence="3" type="ORF">GCM10008908_12050</name>
</gene>
<accession>A0ABN1KL27</accession>
<reference evidence="3 4" key="1">
    <citation type="journal article" date="2019" name="Int. J. Syst. Evol. Microbiol.">
        <title>The Global Catalogue of Microorganisms (GCM) 10K type strain sequencing project: providing services to taxonomists for standard genome sequencing and annotation.</title>
        <authorList>
            <consortium name="The Broad Institute Genomics Platform"/>
            <consortium name="The Broad Institute Genome Sequencing Center for Infectious Disease"/>
            <person name="Wu L."/>
            <person name="Ma J."/>
        </authorList>
    </citation>
    <scope>NUCLEOTIDE SEQUENCE [LARGE SCALE GENOMIC DNA]</scope>
    <source>
        <strain evidence="3 4">JCM 1417</strain>
    </source>
</reference>
<feature type="compositionally biased region" description="Basic and acidic residues" evidence="1">
    <location>
        <begin position="25"/>
        <end position="37"/>
    </location>
</feature>
<keyword evidence="4" id="KW-1185">Reference proteome</keyword>
<protein>
    <recommendedName>
        <fullName evidence="5">Antigen I/II N-terminal domain-containing protein</fullName>
    </recommendedName>
</protein>
<evidence type="ECO:0008006" key="5">
    <source>
        <dbReference type="Google" id="ProtNLM"/>
    </source>
</evidence>
<dbReference type="RefSeq" id="WP_343824628.1">
    <property type="nucleotide sequence ID" value="NZ_BAAACI010000002.1"/>
</dbReference>
<name>A0ABN1KL27_CLOSU</name>
<evidence type="ECO:0000313" key="3">
    <source>
        <dbReference type="EMBL" id="GAA0769961.1"/>
    </source>
</evidence>
<proteinExistence type="predicted"/>
<dbReference type="EMBL" id="BAAACI010000002">
    <property type="protein sequence ID" value="GAA0769961.1"/>
    <property type="molecule type" value="Genomic_DNA"/>
</dbReference>